<dbReference type="SUPFAM" id="SSF50729">
    <property type="entry name" value="PH domain-like"/>
    <property type="match status" value="1"/>
</dbReference>
<dbReference type="EMBL" id="CAADRA010005426">
    <property type="protein sequence ID" value="VFT89710.1"/>
    <property type="molecule type" value="Genomic_DNA"/>
</dbReference>
<dbReference type="Pfam" id="PF00169">
    <property type="entry name" value="PH"/>
    <property type="match status" value="1"/>
</dbReference>
<dbReference type="InterPro" id="IPR011993">
    <property type="entry name" value="PH-like_dom_sf"/>
</dbReference>
<accession>A0A485KXG7</accession>
<keyword evidence="4" id="KW-1185">Reference proteome</keyword>
<dbReference type="Gene3D" id="2.30.29.30">
    <property type="entry name" value="Pleckstrin-homology domain (PH domain)/Phosphotyrosine-binding domain (PTB)"/>
    <property type="match status" value="1"/>
</dbReference>
<name>A0A485KXG7_9STRA</name>
<dbReference type="InterPro" id="IPR001849">
    <property type="entry name" value="PH_domain"/>
</dbReference>
<organism evidence="3 4">
    <name type="scientific">Aphanomyces stellatus</name>
    <dbReference type="NCBI Taxonomy" id="120398"/>
    <lineage>
        <taxon>Eukaryota</taxon>
        <taxon>Sar</taxon>
        <taxon>Stramenopiles</taxon>
        <taxon>Oomycota</taxon>
        <taxon>Saprolegniomycetes</taxon>
        <taxon>Saprolegniales</taxon>
        <taxon>Verrucalvaceae</taxon>
        <taxon>Aphanomyces</taxon>
    </lineage>
</organism>
<dbReference type="AlphaFoldDB" id="A0A485KXG7"/>
<dbReference type="SMART" id="SM00233">
    <property type="entry name" value="PH"/>
    <property type="match status" value="1"/>
</dbReference>
<evidence type="ECO:0000259" key="1">
    <source>
        <dbReference type="PROSITE" id="PS50003"/>
    </source>
</evidence>
<evidence type="ECO:0000313" key="2">
    <source>
        <dbReference type="EMBL" id="KAF0696366.1"/>
    </source>
</evidence>
<reference evidence="3 4" key="1">
    <citation type="submission" date="2019-03" db="EMBL/GenBank/DDBJ databases">
        <authorList>
            <person name="Gaulin E."/>
            <person name="Dumas B."/>
        </authorList>
    </citation>
    <scope>NUCLEOTIDE SEQUENCE [LARGE SCALE GENOMIC DNA]</scope>
    <source>
        <strain evidence="3">CBS 568.67</strain>
    </source>
</reference>
<evidence type="ECO:0000313" key="4">
    <source>
        <dbReference type="Proteomes" id="UP000332933"/>
    </source>
</evidence>
<dbReference type="PROSITE" id="PS50003">
    <property type="entry name" value="PH_DOMAIN"/>
    <property type="match status" value="1"/>
</dbReference>
<reference evidence="2" key="2">
    <citation type="submission" date="2019-06" db="EMBL/GenBank/DDBJ databases">
        <title>Genomics analysis of Aphanomyces spp. identifies a new class of oomycete effector associated with host adaptation.</title>
        <authorList>
            <person name="Gaulin E."/>
        </authorList>
    </citation>
    <scope>NUCLEOTIDE SEQUENCE</scope>
    <source>
        <strain evidence="2">CBS 578.67</strain>
    </source>
</reference>
<dbReference type="Proteomes" id="UP000332933">
    <property type="component" value="Unassembled WGS sequence"/>
</dbReference>
<feature type="domain" description="PH" evidence="1">
    <location>
        <begin position="18"/>
        <end position="126"/>
    </location>
</feature>
<dbReference type="OrthoDB" id="8434295at2759"/>
<sequence length="153" mass="17152">MSGRNSLMSLRMCQDDSIVLHSGVLWKRSSKPTLLYRYNWKQRYATLTPTALQYFTAEDGHQKGSVDVSDCRTSDLEIMPTDVPPTNDGATKWLVAVNTPTRRFLMAVTSEKEMNGWSFALLALFKANEARMSGRYDDPSLASDDDNGDDSMA</sequence>
<protein>
    <submittedName>
        <fullName evidence="3">Aste57867_12863 protein</fullName>
    </submittedName>
</protein>
<evidence type="ECO:0000313" key="3">
    <source>
        <dbReference type="EMBL" id="VFT89710.1"/>
    </source>
</evidence>
<proteinExistence type="predicted"/>
<gene>
    <name evidence="3" type="primary">Aste57867_12863</name>
    <name evidence="2" type="ORF">As57867_012815</name>
    <name evidence="3" type="ORF">ASTE57867_12863</name>
</gene>
<dbReference type="EMBL" id="VJMH01005405">
    <property type="protein sequence ID" value="KAF0696366.1"/>
    <property type="molecule type" value="Genomic_DNA"/>
</dbReference>